<keyword evidence="5" id="KW-0677">Repeat</keyword>
<keyword evidence="12" id="KW-0547">Nucleotide-binding</keyword>
<dbReference type="Pfam" id="PF13857">
    <property type="entry name" value="Ank_5"/>
    <property type="match status" value="1"/>
</dbReference>
<dbReference type="InterPro" id="IPR036770">
    <property type="entry name" value="Ankyrin_rpt-contain_sf"/>
</dbReference>
<dbReference type="InterPro" id="IPR013087">
    <property type="entry name" value="Znf_C2H2_type"/>
</dbReference>
<dbReference type="InterPro" id="IPR041175">
    <property type="entry name" value="VLRF1/Vms1"/>
</dbReference>
<dbReference type="GO" id="GO:0004672">
    <property type="term" value="F:protein kinase activity"/>
    <property type="evidence" value="ECO:0007669"/>
    <property type="project" value="InterPro"/>
</dbReference>
<dbReference type="InterPro" id="IPR000719">
    <property type="entry name" value="Prot_kinase_dom"/>
</dbReference>
<organism evidence="16 17">
    <name type="scientific">Fusarium acutatum</name>
    <dbReference type="NCBI Taxonomy" id="78861"/>
    <lineage>
        <taxon>Eukaryota</taxon>
        <taxon>Fungi</taxon>
        <taxon>Dikarya</taxon>
        <taxon>Ascomycota</taxon>
        <taxon>Pezizomycotina</taxon>
        <taxon>Sordariomycetes</taxon>
        <taxon>Hypocreomycetidae</taxon>
        <taxon>Hypocreales</taxon>
        <taxon>Nectriaceae</taxon>
        <taxon>Fusarium</taxon>
        <taxon>Fusarium fujikuroi species complex</taxon>
    </lineage>
</organism>
<proteinExistence type="inferred from homology"/>
<dbReference type="GO" id="GO:0005524">
    <property type="term" value="F:ATP binding"/>
    <property type="evidence" value="ECO:0007669"/>
    <property type="project" value="UniProtKB-UniRule"/>
</dbReference>
<keyword evidence="17" id="KW-1185">Reference proteome</keyword>
<feature type="region of interest" description="Disordered" evidence="13">
    <location>
        <begin position="111"/>
        <end position="177"/>
    </location>
</feature>
<evidence type="ECO:0000259" key="15">
    <source>
        <dbReference type="PROSITE" id="PS52044"/>
    </source>
</evidence>
<dbReference type="InterPro" id="IPR047139">
    <property type="entry name" value="ANKZ1/VMS1"/>
</dbReference>
<feature type="compositionally biased region" description="Acidic residues" evidence="13">
    <location>
        <begin position="121"/>
        <end position="132"/>
    </location>
</feature>
<dbReference type="PROSITE" id="PS00107">
    <property type="entry name" value="PROTEIN_KINASE_ATP"/>
    <property type="match status" value="1"/>
</dbReference>
<comment type="caution">
    <text evidence="16">The sequence shown here is derived from an EMBL/GenBank/DDBJ whole genome shotgun (WGS) entry which is preliminary data.</text>
</comment>
<name>A0A8H4K1E0_9HYPO</name>
<dbReference type="PANTHER" id="PTHR16036:SF2">
    <property type="entry name" value="TRNA ENDONUCLEASE ANKZF1"/>
    <property type="match status" value="1"/>
</dbReference>
<dbReference type="GO" id="GO:0004519">
    <property type="term" value="F:endonuclease activity"/>
    <property type="evidence" value="ECO:0007669"/>
    <property type="project" value="UniProtKB-KW"/>
</dbReference>
<feature type="binding site" evidence="12">
    <location>
        <position position="655"/>
    </location>
    <ligand>
        <name>ATP</name>
        <dbReference type="ChEBI" id="CHEBI:30616"/>
    </ligand>
</feature>
<evidence type="ECO:0000256" key="7">
    <source>
        <dbReference type="ARBA" id="ARBA00022801"/>
    </source>
</evidence>
<feature type="region of interest" description="Disordered" evidence="13">
    <location>
        <begin position="536"/>
        <end position="613"/>
    </location>
</feature>
<dbReference type="PANTHER" id="PTHR16036">
    <property type="entry name" value="ANKYRIN REPEAT AND ZINC FINGER DOMAIN-CONTAINING PROTEIN 1"/>
    <property type="match status" value="1"/>
</dbReference>
<dbReference type="AlphaFoldDB" id="A0A8H4K1E0"/>
<dbReference type="InterPro" id="IPR017441">
    <property type="entry name" value="Protein_kinase_ATP_BS"/>
</dbReference>
<evidence type="ECO:0000256" key="8">
    <source>
        <dbReference type="ARBA" id="ARBA00023043"/>
    </source>
</evidence>
<feature type="domain" description="Protein kinase" evidence="14">
    <location>
        <begin position="626"/>
        <end position="958"/>
    </location>
</feature>
<feature type="compositionally biased region" description="Basic and acidic residues" evidence="13">
    <location>
        <begin position="602"/>
        <end position="613"/>
    </location>
</feature>
<feature type="region of interest" description="Disordered" evidence="13">
    <location>
        <begin position="281"/>
        <end position="306"/>
    </location>
</feature>
<dbReference type="SUPFAM" id="SSF56112">
    <property type="entry name" value="Protein kinase-like (PK-like)"/>
    <property type="match status" value="1"/>
</dbReference>
<evidence type="ECO:0000256" key="4">
    <source>
        <dbReference type="ARBA" id="ARBA00022722"/>
    </source>
</evidence>
<evidence type="ECO:0000256" key="5">
    <source>
        <dbReference type="ARBA" id="ARBA00022737"/>
    </source>
</evidence>
<dbReference type="Gene3D" id="1.10.510.10">
    <property type="entry name" value="Transferase(Phosphotransferase) domain 1"/>
    <property type="match status" value="1"/>
</dbReference>
<feature type="domain" description="VLRF1" evidence="15">
    <location>
        <begin position="234"/>
        <end position="391"/>
    </location>
</feature>
<dbReference type="GO" id="GO:0005737">
    <property type="term" value="C:cytoplasm"/>
    <property type="evidence" value="ECO:0007669"/>
    <property type="project" value="UniProtKB-SubCell"/>
</dbReference>
<reference evidence="16 17" key="1">
    <citation type="submission" date="2020-01" db="EMBL/GenBank/DDBJ databases">
        <title>Identification and distribution of gene clusters putatively required for synthesis of sphingolipid metabolism inhibitors in phylogenetically diverse species of the filamentous fungus Fusarium.</title>
        <authorList>
            <person name="Kim H.-S."/>
            <person name="Busman M."/>
            <person name="Brown D.W."/>
            <person name="Divon H."/>
            <person name="Uhlig S."/>
            <person name="Proctor R.H."/>
        </authorList>
    </citation>
    <scope>NUCLEOTIDE SEQUENCE [LARGE SCALE GENOMIC DNA]</scope>
    <source>
        <strain evidence="16 17">NRRL 13308</strain>
    </source>
</reference>
<dbReference type="GO" id="GO:0036503">
    <property type="term" value="P:ERAD pathway"/>
    <property type="evidence" value="ECO:0007669"/>
    <property type="project" value="TreeGrafter"/>
</dbReference>
<protein>
    <submittedName>
        <fullName evidence="16">Found in Mitochondrial Proteome</fullName>
    </submittedName>
</protein>
<dbReference type="InterPro" id="IPR002110">
    <property type="entry name" value="Ankyrin_rpt"/>
</dbReference>
<dbReference type="OrthoDB" id="429841at2759"/>
<evidence type="ECO:0000259" key="14">
    <source>
        <dbReference type="PROSITE" id="PS50011"/>
    </source>
</evidence>
<keyword evidence="4 11" id="KW-0540">Nuclease</keyword>
<dbReference type="SUPFAM" id="SSF48403">
    <property type="entry name" value="Ankyrin repeat"/>
    <property type="match status" value="1"/>
</dbReference>
<feature type="region of interest" description="Disordered" evidence="13">
    <location>
        <begin position="398"/>
        <end position="427"/>
    </location>
</feature>
<dbReference type="EMBL" id="JAADJF010000055">
    <property type="protein sequence ID" value="KAF4441636.1"/>
    <property type="molecule type" value="Genomic_DNA"/>
</dbReference>
<feature type="region of interest" description="Disordered" evidence="13">
    <location>
        <begin position="39"/>
        <end position="58"/>
    </location>
</feature>
<evidence type="ECO:0000256" key="11">
    <source>
        <dbReference type="PROSITE-ProRule" id="PRU01389"/>
    </source>
</evidence>
<evidence type="ECO:0000256" key="1">
    <source>
        <dbReference type="ARBA" id="ARBA00004496"/>
    </source>
</evidence>
<evidence type="ECO:0000256" key="6">
    <source>
        <dbReference type="ARBA" id="ARBA00022759"/>
    </source>
</evidence>
<sequence length="958" mass="106961">MAKTNEDLLRRPLYLYDLPAEVLDTMVLKSDTDAEAEAIATAESTKTPSESASSSDTNLVGTQACSLCGLTFTTVIDQRGHLKSDFHHYNLKQKLRGQKPVSETEFEKLVGNLDESLSGSDSDESEEEEEDGRQDSTLTALLKKQARLADKANDSTADDEDETAGKPGRGKPPLVWFSSPLLPEKTYFGMYRAILTGEEQRNQDLVEVLKKKQVEPISMPKIPKEGALPEVAYKGPHIFLCMIGGGHFAAMVVSLAPRPNKNGTTMNREATVLAHKTFHRYTTRRKQGGSQSANDNAKGAAHSAGSSLRRYNEQALVEDVRTLLQDWKALIDTSELLFIRATGVTNRRTLFGPYEGQVLKHNDTRLRGFPFSTRRATQNELMRSFIELTRLKVREIEPVQEQKKDSGSATPTKTSAKPSKPKLTEEEETALLHTSQLQAFVRRSKVPALLSYLKNNNISADFEFQPVEQNHHAPRPLHLAAAQNAAPLVLGLLVRGGADPTIKNNDGKTPFELAGERSTRDAFRVARSELGESKWSWDDAKVPPAMTKAEADKRDEREKKEASDKEAERRRAEEERLQVEGPKVSEGRKQKGNALAAGLKKTPQERREAEERGLTPEMRMRWNERYHVVDKLGQGGYSTIWLARDRELNKYVAVKVGTADQVSKESDILLKLAGNPTKEFSGNLITPVLDQFTVNGPNGTHSCIVTAPARCSMAESVKTSRYISFQPGVARALSVQLIMATAYVHRAGFIHGGNVLLQLPGSELDHLSIQQVYEKYYKPDPHPAARTDGQPVTSPSVPTNVYTPNWLGKPSDEVLLPEARLWLADFGTTFNPSQETRLLSYTHLQNRPPEAVFDSTKPLTFSSDIWSLGLMVWECMGSGPFMSGFLWDEDEVIADQVDALGPLPHEWWEKWETRTDVFTEDGQPKGVMEAWPLQKRFDLTIQRGKKTERLDDEESRAF</sequence>
<dbReference type="PROSITE" id="PS50297">
    <property type="entry name" value="ANK_REP_REGION"/>
    <property type="match status" value="1"/>
</dbReference>
<keyword evidence="12" id="KW-0067">ATP-binding</keyword>
<dbReference type="Gene3D" id="1.25.40.20">
    <property type="entry name" value="Ankyrin repeat-containing domain"/>
    <property type="match status" value="1"/>
</dbReference>
<evidence type="ECO:0000256" key="3">
    <source>
        <dbReference type="ARBA" id="ARBA00022490"/>
    </source>
</evidence>
<evidence type="ECO:0000256" key="2">
    <source>
        <dbReference type="ARBA" id="ARBA00009262"/>
    </source>
</evidence>
<dbReference type="PROSITE" id="PS50011">
    <property type="entry name" value="PROTEIN_KINASE_DOM"/>
    <property type="match status" value="1"/>
</dbReference>
<dbReference type="InterPro" id="IPR011009">
    <property type="entry name" value="Kinase-like_dom_sf"/>
</dbReference>
<keyword evidence="8 10" id="KW-0040">ANK repeat</keyword>
<dbReference type="SMART" id="SM00220">
    <property type="entry name" value="S_TKc"/>
    <property type="match status" value="1"/>
</dbReference>
<dbReference type="GO" id="GO:0016787">
    <property type="term" value="F:hydrolase activity"/>
    <property type="evidence" value="ECO:0007669"/>
    <property type="project" value="UniProtKB-KW"/>
</dbReference>
<evidence type="ECO:0000256" key="13">
    <source>
        <dbReference type="SAM" id="MobiDB-lite"/>
    </source>
</evidence>
<evidence type="ECO:0000313" key="17">
    <source>
        <dbReference type="Proteomes" id="UP000536711"/>
    </source>
</evidence>
<accession>A0A8H4K1E0</accession>
<keyword evidence="9" id="KW-0175">Coiled coil</keyword>
<gene>
    <name evidence="16" type="ORF">FACUT_2579</name>
</gene>
<keyword evidence="7 11" id="KW-0378">Hydrolase</keyword>
<comment type="domain">
    <text evidence="11">The VLRF1 domain mediates binding to the 60S ribosomal subunit.</text>
</comment>
<evidence type="ECO:0000256" key="12">
    <source>
        <dbReference type="PROSITE-ProRule" id="PRU10141"/>
    </source>
</evidence>
<evidence type="ECO:0000313" key="16">
    <source>
        <dbReference type="EMBL" id="KAF4441636.1"/>
    </source>
</evidence>
<comment type="similarity">
    <text evidence="2 11">Belongs to the ANKZF1/VMS1 family.</text>
</comment>
<feature type="active site" evidence="11">
    <location>
        <position position="291"/>
    </location>
</feature>
<dbReference type="PROSITE" id="PS00028">
    <property type="entry name" value="ZINC_FINGER_C2H2_1"/>
    <property type="match status" value="1"/>
</dbReference>
<keyword evidence="3 11" id="KW-0963">Cytoplasm</keyword>
<evidence type="ECO:0000256" key="9">
    <source>
        <dbReference type="ARBA" id="ARBA00023054"/>
    </source>
</evidence>
<feature type="compositionally biased region" description="Basic and acidic residues" evidence="13">
    <location>
        <begin position="549"/>
        <end position="589"/>
    </location>
</feature>
<evidence type="ECO:0000256" key="10">
    <source>
        <dbReference type="PROSITE-ProRule" id="PRU00023"/>
    </source>
</evidence>
<feature type="repeat" description="ANK" evidence="10">
    <location>
        <begin position="472"/>
        <end position="505"/>
    </location>
</feature>
<keyword evidence="6 11" id="KW-0255">Endonuclease</keyword>
<dbReference type="Gene3D" id="3.30.200.20">
    <property type="entry name" value="Phosphorylase Kinase, domain 1"/>
    <property type="match status" value="1"/>
</dbReference>
<dbReference type="PROSITE" id="PS52044">
    <property type="entry name" value="VLRF1"/>
    <property type="match status" value="1"/>
</dbReference>
<dbReference type="Pfam" id="PF18826">
    <property type="entry name" value="bVLRF1"/>
    <property type="match status" value="1"/>
</dbReference>
<dbReference type="PROSITE" id="PS50088">
    <property type="entry name" value="ANK_REPEAT"/>
    <property type="match status" value="1"/>
</dbReference>
<dbReference type="Proteomes" id="UP000536711">
    <property type="component" value="Unassembled WGS sequence"/>
</dbReference>
<feature type="compositionally biased region" description="Low complexity" evidence="13">
    <location>
        <begin position="39"/>
        <end position="55"/>
    </location>
</feature>
<feature type="compositionally biased region" description="Low complexity" evidence="13">
    <location>
        <begin position="408"/>
        <end position="418"/>
    </location>
</feature>
<comment type="subcellular location">
    <subcellularLocation>
        <location evidence="1">Cytoplasm</location>
    </subcellularLocation>
</comment>